<protein>
    <submittedName>
        <fullName evidence="3">Rho-GAP domain-containing protein</fullName>
    </submittedName>
</protein>
<proteinExistence type="predicted"/>
<organism evidence="2 3">
    <name type="scientific">Trichobilharzia regenti</name>
    <name type="common">Nasal bird schistosome</name>
    <dbReference type="NCBI Taxonomy" id="157069"/>
    <lineage>
        <taxon>Eukaryota</taxon>
        <taxon>Metazoa</taxon>
        <taxon>Spiralia</taxon>
        <taxon>Lophotrochozoa</taxon>
        <taxon>Platyhelminthes</taxon>
        <taxon>Trematoda</taxon>
        <taxon>Digenea</taxon>
        <taxon>Strigeidida</taxon>
        <taxon>Schistosomatoidea</taxon>
        <taxon>Schistosomatidae</taxon>
        <taxon>Trichobilharzia</taxon>
    </lineage>
</organism>
<evidence type="ECO:0000313" key="2">
    <source>
        <dbReference type="Proteomes" id="UP000050795"/>
    </source>
</evidence>
<evidence type="ECO:0000313" key="3">
    <source>
        <dbReference type="WBParaSite" id="TREG1_116660.1"/>
    </source>
</evidence>
<evidence type="ECO:0000256" key="1">
    <source>
        <dbReference type="SAM" id="MobiDB-lite"/>
    </source>
</evidence>
<dbReference type="WBParaSite" id="TREG1_116660.1">
    <property type="protein sequence ID" value="TREG1_116660.1"/>
    <property type="gene ID" value="TREG1_116660"/>
</dbReference>
<accession>A0AA85IRF7</accession>
<name>A0AA85IRF7_TRIRE</name>
<feature type="region of interest" description="Disordered" evidence="1">
    <location>
        <begin position="564"/>
        <end position="597"/>
    </location>
</feature>
<dbReference type="AlphaFoldDB" id="A0AA85IRF7"/>
<reference evidence="2" key="1">
    <citation type="submission" date="2022-06" db="EMBL/GenBank/DDBJ databases">
        <authorList>
            <person name="Berger JAMES D."/>
            <person name="Berger JAMES D."/>
        </authorList>
    </citation>
    <scope>NUCLEOTIDE SEQUENCE [LARGE SCALE GENOMIC DNA]</scope>
</reference>
<sequence>MDLDPEKLDKLRRLIGKTSYELNALKLNNEINIKKHFKIIPRVKVKSKEEKRISLQMVDSIPDQLASKSLEKSFIHNYERHSILRTVLHLTSHTFDGDYLENTFDKRKLIRVGSRLKTINAAAADDDDGDVDEEDMVVVDGIHSDSTDQYRRKTGSKRITCQWDTKSSGKEDIIPYYHQYQRPCIFPLPLDLTDYRPLNAPFVPDLIFCLVNLIEANCYKEGWKCMFQALNEHDCKAKEYVIKLIQIGNSKRKLKEVIQRLPTPVMIATLRAFLREFRIKPLHLPDRIVRDLVKQPLYDQFSRPNKQLRLIIRKSSLCSPRTQIDTLAFLMTHILHACEYARNQMQGKIILCNIYGPLLISFSHKPDFIRDYFNEDCILSNSNNTINNYQRTTSLATKNDFCDKNSNIVRSTYHQCVESAVLQAILDVCDLYFWNYIGLFKIQSLFMHKTNQEKLRQTLLDPYSKLARRSVRLTRRNKSVFLAPTMVDFEKEIHSPNITSIVDYSVFTNELRKSHKVSRLSESPLLKQSQERGSSFFTDRKESGFDEIRLGNYCSPPFKRSTTALAPVTTTTTTPTSPSTTEPPKKSSISSSASTSSSFSVSSSFSSSSSSSSSSLSSPTQFHKKWKQKTIKVKSTTHLLKKIHYYRMRNTITTIHDLKSSLPSLLSHKKRRMLTQPYQPFFGERFQDKNAIRTIATGNY</sequence>
<reference evidence="3" key="2">
    <citation type="submission" date="2023-11" db="UniProtKB">
        <authorList>
            <consortium name="WormBaseParasite"/>
        </authorList>
    </citation>
    <scope>IDENTIFICATION</scope>
</reference>
<keyword evidence="2" id="KW-1185">Reference proteome</keyword>
<dbReference type="Proteomes" id="UP000050795">
    <property type="component" value="Unassembled WGS sequence"/>
</dbReference>